<proteinExistence type="predicted"/>
<evidence type="ECO:0000313" key="4">
    <source>
        <dbReference type="Proteomes" id="UP000266841"/>
    </source>
</evidence>
<reference evidence="3 4" key="1">
    <citation type="journal article" date="2012" name="Genome Biol.">
        <title>Genome and low-iron response of an oceanic diatom adapted to chronic iron limitation.</title>
        <authorList>
            <person name="Lommer M."/>
            <person name="Specht M."/>
            <person name="Roy A.S."/>
            <person name="Kraemer L."/>
            <person name="Andreson R."/>
            <person name="Gutowska M.A."/>
            <person name="Wolf J."/>
            <person name="Bergner S.V."/>
            <person name="Schilhabel M.B."/>
            <person name="Klostermeier U.C."/>
            <person name="Beiko R.G."/>
            <person name="Rosenstiel P."/>
            <person name="Hippler M."/>
            <person name="Laroche J."/>
        </authorList>
    </citation>
    <scope>NUCLEOTIDE SEQUENCE [LARGE SCALE GENOMIC DNA]</scope>
    <source>
        <strain evidence="3 4">CCMP1005</strain>
    </source>
</reference>
<gene>
    <name evidence="3" type="ORF">THAOC_18851</name>
</gene>
<organism evidence="3 4">
    <name type="scientific">Thalassiosira oceanica</name>
    <name type="common">Marine diatom</name>
    <dbReference type="NCBI Taxonomy" id="159749"/>
    <lineage>
        <taxon>Eukaryota</taxon>
        <taxon>Sar</taxon>
        <taxon>Stramenopiles</taxon>
        <taxon>Ochrophyta</taxon>
        <taxon>Bacillariophyta</taxon>
        <taxon>Coscinodiscophyceae</taxon>
        <taxon>Thalassiosirophycidae</taxon>
        <taxon>Thalassiosirales</taxon>
        <taxon>Thalassiosiraceae</taxon>
        <taxon>Thalassiosira</taxon>
    </lineage>
</organism>
<feature type="non-terminal residue" evidence="3">
    <location>
        <position position="294"/>
    </location>
</feature>
<evidence type="ECO:0000259" key="2">
    <source>
        <dbReference type="Pfam" id="PF14295"/>
    </source>
</evidence>
<comment type="caution">
    <text evidence="3">The sequence shown here is derived from an EMBL/GenBank/DDBJ whole genome shotgun (WGS) entry which is preliminary data.</text>
</comment>
<dbReference type="Pfam" id="PF00024">
    <property type="entry name" value="PAN_1"/>
    <property type="match status" value="1"/>
</dbReference>
<sequence>METAGRLFDFRNLAVRSDGTTPIKDTPPITPSIVASGLGTKHAVRCCKDNEDEDEEDWIVPPKLTSGKCLVRTLKQQWTGERGVDRKHFNPQQQIGFSKYPERKCPIKQQEGDKKGEGEALDRKENINEIVCASECRKDKRCASFNFNTSGGYCDLLSLSSCASYTDTVESDDGTTSWHFNKHFHVPNGYERYPNNQGCDASETLFSDYSGVDISPQVCANVCSERDDCASFVYDQPNKTTTRCSFYSHAVCGKLSQTFPHTSSDYVYMDWYLKKDDFQEGDTECLFLTYDDAV</sequence>
<dbReference type="SUPFAM" id="SSF57414">
    <property type="entry name" value="Hairpin loop containing domain-like"/>
    <property type="match status" value="1"/>
</dbReference>
<feature type="domain" description="Apple" evidence="2">
    <location>
        <begin position="214"/>
        <end position="244"/>
    </location>
</feature>
<evidence type="ECO:0000259" key="1">
    <source>
        <dbReference type="Pfam" id="PF00024"/>
    </source>
</evidence>
<dbReference type="Proteomes" id="UP000266841">
    <property type="component" value="Unassembled WGS sequence"/>
</dbReference>
<evidence type="ECO:0000313" key="3">
    <source>
        <dbReference type="EMBL" id="EJK60743.1"/>
    </source>
</evidence>
<name>K0S3W9_THAOC</name>
<accession>K0S3W9</accession>
<dbReference type="EMBL" id="AGNL01020730">
    <property type="protein sequence ID" value="EJK60743.1"/>
    <property type="molecule type" value="Genomic_DNA"/>
</dbReference>
<keyword evidence="4" id="KW-1185">Reference proteome</keyword>
<dbReference type="AlphaFoldDB" id="K0S3W9"/>
<protein>
    <recommendedName>
        <fullName evidence="1 2">Apple domain-containing protein</fullName>
    </recommendedName>
</protein>
<dbReference type="InterPro" id="IPR003609">
    <property type="entry name" value="Pan_app"/>
</dbReference>
<feature type="domain" description="Apple" evidence="1">
    <location>
        <begin position="128"/>
        <end position="162"/>
    </location>
</feature>
<dbReference type="Pfam" id="PF14295">
    <property type="entry name" value="PAN_4"/>
    <property type="match status" value="1"/>
</dbReference>